<accession>A0A937R4G8</accession>
<dbReference type="GO" id="GO:0000272">
    <property type="term" value="P:polysaccharide catabolic process"/>
    <property type="evidence" value="ECO:0007669"/>
    <property type="project" value="UniProtKB-KW"/>
</dbReference>
<name>A0A937R4G8_9ACTN</name>
<gene>
    <name evidence="4" type="ORF">I7412_00115</name>
</gene>
<keyword evidence="2" id="KW-0624">Polysaccharide degradation</keyword>
<dbReference type="Pfam" id="PF13472">
    <property type="entry name" value="Lipase_GDSL_2"/>
    <property type="match status" value="1"/>
</dbReference>
<evidence type="ECO:0000313" key="4">
    <source>
        <dbReference type="EMBL" id="MBL7625608.1"/>
    </source>
</evidence>
<keyword evidence="5" id="KW-1185">Reference proteome</keyword>
<feature type="domain" description="Fibronectin type-III" evidence="3">
    <location>
        <begin position="337"/>
        <end position="428"/>
    </location>
</feature>
<dbReference type="SUPFAM" id="SSF52266">
    <property type="entry name" value="SGNH hydrolase"/>
    <property type="match status" value="1"/>
</dbReference>
<keyword evidence="1" id="KW-0326">Glycosidase</keyword>
<feature type="non-terminal residue" evidence="4">
    <location>
        <position position="463"/>
    </location>
</feature>
<dbReference type="InterPro" id="IPR013783">
    <property type="entry name" value="Ig-like_fold"/>
</dbReference>
<evidence type="ECO:0000256" key="2">
    <source>
        <dbReference type="ARBA" id="ARBA00023326"/>
    </source>
</evidence>
<comment type="caution">
    <text evidence="4">The sequence shown here is derived from an EMBL/GenBank/DDBJ whole genome shotgun (WGS) entry which is preliminary data.</text>
</comment>
<organism evidence="4 5">
    <name type="scientific">Frankia nepalensis</name>
    <dbReference type="NCBI Taxonomy" id="1836974"/>
    <lineage>
        <taxon>Bacteria</taxon>
        <taxon>Bacillati</taxon>
        <taxon>Actinomycetota</taxon>
        <taxon>Actinomycetes</taxon>
        <taxon>Frankiales</taxon>
        <taxon>Frankiaceae</taxon>
        <taxon>Frankia</taxon>
    </lineage>
</organism>
<dbReference type="AlphaFoldDB" id="A0A937R4G8"/>
<dbReference type="SMART" id="SM00060">
    <property type="entry name" value="FN3"/>
    <property type="match status" value="2"/>
</dbReference>
<dbReference type="InterPro" id="IPR036514">
    <property type="entry name" value="SGNH_hydro_sf"/>
</dbReference>
<proteinExistence type="predicted"/>
<evidence type="ECO:0000313" key="5">
    <source>
        <dbReference type="Proteomes" id="UP000604475"/>
    </source>
</evidence>
<dbReference type="EMBL" id="JAEACQ010000005">
    <property type="protein sequence ID" value="MBL7625608.1"/>
    <property type="molecule type" value="Genomic_DNA"/>
</dbReference>
<dbReference type="CDD" id="cd00063">
    <property type="entry name" value="FN3"/>
    <property type="match status" value="2"/>
</dbReference>
<dbReference type="PANTHER" id="PTHR30383">
    <property type="entry name" value="THIOESTERASE 1/PROTEASE 1/LYSOPHOSPHOLIPASE L1"/>
    <property type="match status" value="1"/>
</dbReference>
<evidence type="ECO:0000256" key="1">
    <source>
        <dbReference type="ARBA" id="ARBA00023295"/>
    </source>
</evidence>
<dbReference type="Gene3D" id="3.40.50.1110">
    <property type="entry name" value="SGNH hydrolase"/>
    <property type="match status" value="1"/>
</dbReference>
<dbReference type="InterPro" id="IPR051532">
    <property type="entry name" value="Ester_Hydrolysis_Enzymes"/>
</dbReference>
<dbReference type="GO" id="GO:0004622">
    <property type="term" value="F:phosphatidylcholine lysophospholipase activity"/>
    <property type="evidence" value="ECO:0007669"/>
    <property type="project" value="TreeGrafter"/>
</dbReference>
<dbReference type="InterPro" id="IPR013830">
    <property type="entry name" value="SGNH_hydro"/>
</dbReference>
<feature type="domain" description="Fibronectin type-III" evidence="3">
    <location>
        <begin position="243"/>
        <end position="335"/>
    </location>
</feature>
<sequence>MPLTFFHAQKASAVDPVKIMMVGASITHGHSGDYTWRYRLWQHLQADGVLFDFVGPKTDLRDDNITAGTHDYLDPDFDQDHDATWGRPVLYEKDTIAGEMQAAAPDILLVFIGTNDLLFYSTPAEAAASMGTFIDNARSVNAGIKIVLSYLTPRTVPSGDPWIANLAAYNSLLGSLAAQKTTSQSPVVISDPTPGFDPAVDTYDDTHPSPSGEYKIAAAFANALADNFQIGSQFGAIPTAPAWPQAPTGLIATPASGSANLSWNAVPGATGYYVRYRDVTAGQTTFTRWSSPVTTTSATSVWMTNGHTYEFAISTRRYNFDGPTSNVASVIPGTLAAPTGLTATPGGASASLSWNAVTGATGYYVHYRDVTAGQTTLTRWSNPVTTTSATSVWMTNGHTYEFAISTQNSHGTGPVSAAVSVIPGTLLAPTGLTATPGNASASLSWNAVTGATGYYVHYRDVTA</sequence>
<keyword evidence="1" id="KW-0378">Hydrolase</keyword>
<dbReference type="Pfam" id="PF00041">
    <property type="entry name" value="fn3"/>
    <property type="match status" value="1"/>
</dbReference>
<dbReference type="InterPro" id="IPR003961">
    <property type="entry name" value="FN3_dom"/>
</dbReference>
<dbReference type="Proteomes" id="UP000604475">
    <property type="component" value="Unassembled WGS sequence"/>
</dbReference>
<dbReference type="PROSITE" id="PS50853">
    <property type="entry name" value="FN3"/>
    <property type="match status" value="2"/>
</dbReference>
<keyword evidence="2" id="KW-0119">Carbohydrate metabolism</keyword>
<dbReference type="PANTHER" id="PTHR30383:SF2">
    <property type="entry name" value="CELLULOSE-BINDING PROTEIN"/>
    <property type="match status" value="1"/>
</dbReference>
<dbReference type="InterPro" id="IPR036116">
    <property type="entry name" value="FN3_sf"/>
</dbReference>
<reference evidence="4" key="1">
    <citation type="submission" date="2020-12" db="EMBL/GenBank/DDBJ databases">
        <title>Genomic characterization of non-nitrogen-fixing Frankia strains.</title>
        <authorList>
            <person name="Carlos-Shanley C."/>
            <person name="Guerra T."/>
            <person name="Hahn D."/>
        </authorList>
    </citation>
    <scope>NUCLEOTIDE SEQUENCE</scope>
    <source>
        <strain evidence="4">CN6</strain>
    </source>
</reference>
<dbReference type="RefSeq" id="WP_203031628.1">
    <property type="nucleotide sequence ID" value="NZ_JAEACQ010000005.1"/>
</dbReference>
<dbReference type="GO" id="GO:0016798">
    <property type="term" value="F:hydrolase activity, acting on glycosyl bonds"/>
    <property type="evidence" value="ECO:0007669"/>
    <property type="project" value="UniProtKB-KW"/>
</dbReference>
<protein>
    <submittedName>
        <fullName evidence="4">Fibronectin type III domain-containing protein</fullName>
    </submittedName>
</protein>
<evidence type="ECO:0000259" key="3">
    <source>
        <dbReference type="PROSITE" id="PS50853"/>
    </source>
</evidence>
<dbReference type="SUPFAM" id="SSF49265">
    <property type="entry name" value="Fibronectin type III"/>
    <property type="match status" value="2"/>
</dbReference>
<dbReference type="Gene3D" id="2.60.40.10">
    <property type="entry name" value="Immunoglobulins"/>
    <property type="match status" value="3"/>
</dbReference>